<sequence>MEKFEETKQWELPKKEVEDSRVKGIRGERKDGSVGGEADRCQLTTAVPRGPTCPITWISDQSKILWKRRLIGTAPTGAVPVEEAPRINRNNNGADCLEALNHADVTSQNGEFCQFATRSDGPHSSHSHYLGKHLRVKRSSDAVHSDGHSRIEFDKQSGREALRDTWGNSNRLAPVQLRPPGLNFVGVRETSDDNRSR</sequence>
<dbReference type="AlphaFoldDB" id="A0A8S1HCG6"/>
<feature type="region of interest" description="Disordered" evidence="1">
    <location>
        <begin position="140"/>
        <end position="159"/>
    </location>
</feature>
<comment type="caution">
    <text evidence="2">The sequence shown here is derived from an EMBL/GenBank/DDBJ whole genome shotgun (WGS) entry which is preliminary data.</text>
</comment>
<accession>A0A8S1HCG6</accession>
<protein>
    <submittedName>
        <fullName evidence="2">Uncharacterized protein</fullName>
    </submittedName>
</protein>
<proteinExistence type="predicted"/>
<evidence type="ECO:0000313" key="3">
    <source>
        <dbReference type="Proteomes" id="UP000835052"/>
    </source>
</evidence>
<dbReference type="EMBL" id="CAJGYM010000026">
    <property type="protein sequence ID" value="CAD6192181.1"/>
    <property type="molecule type" value="Genomic_DNA"/>
</dbReference>
<evidence type="ECO:0000256" key="1">
    <source>
        <dbReference type="SAM" id="MobiDB-lite"/>
    </source>
</evidence>
<dbReference type="Proteomes" id="UP000835052">
    <property type="component" value="Unassembled WGS sequence"/>
</dbReference>
<evidence type="ECO:0000313" key="2">
    <source>
        <dbReference type="EMBL" id="CAD6192181.1"/>
    </source>
</evidence>
<keyword evidence="3" id="KW-1185">Reference proteome</keyword>
<feature type="region of interest" description="Disordered" evidence="1">
    <location>
        <begin position="1"/>
        <end position="21"/>
    </location>
</feature>
<name>A0A8S1HCG6_9PELO</name>
<gene>
    <name evidence="2" type="ORF">CAUJ_LOCUS8100</name>
</gene>
<reference evidence="2" key="1">
    <citation type="submission" date="2020-10" db="EMBL/GenBank/DDBJ databases">
        <authorList>
            <person name="Kikuchi T."/>
        </authorList>
    </citation>
    <scope>NUCLEOTIDE SEQUENCE</scope>
    <source>
        <strain evidence="2">NKZ352</strain>
    </source>
</reference>
<organism evidence="2 3">
    <name type="scientific">Caenorhabditis auriculariae</name>
    <dbReference type="NCBI Taxonomy" id="2777116"/>
    <lineage>
        <taxon>Eukaryota</taxon>
        <taxon>Metazoa</taxon>
        <taxon>Ecdysozoa</taxon>
        <taxon>Nematoda</taxon>
        <taxon>Chromadorea</taxon>
        <taxon>Rhabditida</taxon>
        <taxon>Rhabditina</taxon>
        <taxon>Rhabditomorpha</taxon>
        <taxon>Rhabditoidea</taxon>
        <taxon>Rhabditidae</taxon>
        <taxon>Peloderinae</taxon>
        <taxon>Caenorhabditis</taxon>
    </lineage>
</organism>